<dbReference type="RefSeq" id="XP_007315005.1">
    <property type="nucleotide sequence ID" value="XM_007314943.1"/>
</dbReference>
<dbReference type="PANTHER" id="PTHR43544">
    <property type="entry name" value="SHORT-CHAIN DEHYDROGENASE/REDUCTASE"/>
    <property type="match status" value="1"/>
</dbReference>
<dbReference type="InterPro" id="IPR036291">
    <property type="entry name" value="NAD(P)-bd_dom_sf"/>
</dbReference>
<dbReference type="Pfam" id="PF00106">
    <property type="entry name" value="adh_short"/>
    <property type="match status" value="1"/>
</dbReference>
<dbReference type="SUPFAM" id="SSF51735">
    <property type="entry name" value="NAD(P)-binding Rossmann-fold domains"/>
    <property type="match status" value="1"/>
</dbReference>
<dbReference type="AlphaFoldDB" id="F8NKT7"/>
<reference evidence="2" key="1">
    <citation type="submission" date="2011-04" db="EMBL/GenBank/DDBJ databases">
        <title>Evolution of plant cell wall degrading machinery underlies the functional diversity of forest fungi.</title>
        <authorList>
            <consortium name="US DOE Joint Genome Institute (JGI-PGF)"/>
            <person name="Eastwood D.C."/>
            <person name="Floudas D."/>
            <person name="Binder M."/>
            <person name="Majcherczyk A."/>
            <person name="Schneider P."/>
            <person name="Aerts A."/>
            <person name="Asiegbu F.O."/>
            <person name="Baker S.E."/>
            <person name="Barry K."/>
            <person name="Bendiksby M."/>
            <person name="Blumentritt M."/>
            <person name="Coutinho P.M."/>
            <person name="Cullen D."/>
            <person name="Cullen D."/>
            <person name="Gathman A."/>
            <person name="Goodell B."/>
            <person name="Henrissat B."/>
            <person name="Ihrmark K."/>
            <person name="Kauserud H."/>
            <person name="Kohler A."/>
            <person name="LaButti K."/>
            <person name="Lapidus A."/>
            <person name="Lavin J.L."/>
            <person name="Lee Y.-H."/>
            <person name="Lindquist E."/>
            <person name="Lilly W."/>
            <person name="Lucas S."/>
            <person name="Morin E."/>
            <person name="Murat C."/>
            <person name="Oguiza J.A."/>
            <person name="Park J."/>
            <person name="Pisabarro A.G."/>
            <person name="Riley R."/>
            <person name="Rosling A."/>
            <person name="Salamov A."/>
            <person name="Schmidt O."/>
            <person name="Schmutz J."/>
            <person name="Skrede I."/>
            <person name="Stenlid J."/>
            <person name="Wiebenga A."/>
            <person name="Xie X."/>
            <person name="Kues U."/>
            <person name="Hibbett D.S."/>
            <person name="Hoffmeister D."/>
            <person name="Hogberg N."/>
            <person name="Martin F."/>
            <person name="Grigoriev I.V."/>
            <person name="Watkinson S.C."/>
        </authorList>
    </citation>
    <scope>NUCLEOTIDE SEQUENCE</scope>
    <source>
        <strain evidence="2">S7.9</strain>
    </source>
</reference>
<accession>F8NKT7</accession>
<dbReference type="InterPro" id="IPR002347">
    <property type="entry name" value="SDR_fam"/>
</dbReference>
<dbReference type="Proteomes" id="UP000008064">
    <property type="component" value="Unassembled WGS sequence"/>
</dbReference>
<evidence type="ECO:0000313" key="2">
    <source>
        <dbReference type="EMBL" id="EGO28806.1"/>
    </source>
</evidence>
<organism>
    <name type="scientific">Serpula lacrymans var. lacrymans (strain S7.9)</name>
    <name type="common">Dry rot fungus</name>
    <dbReference type="NCBI Taxonomy" id="578457"/>
    <lineage>
        <taxon>Eukaryota</taxon>
        <taxon>Fungi</taxon>
        <taxon>Dikarya</taxon>
        <taxon>Basidiomycota</taxon>
        <taxon>Agaricomycotina</taxon>
        <taxon>Agaricomycetes</taxon>
        <taxon>Agaricomycetidae</taxon>
        <taxon>Boletales</taxon>
        <taxon>Coniophorineae</taxon>
        <taxon>Serpulaceae</taxon>
        <taxon>Serpula</taxon>
    </lineage>
</organism>
<dbReference type="GO" id="GO:0016491">
    <property type="term" value="F:oxidoreductase activity"/>
    <property type="evidence" value="ECO:0007669"/>
    <property type="project" value="TreeGrafter"/>
</dbReference>
<protein>
    <recommendedName>
        <fullName evidence="3">NAD(P)-binding protein</fullName>
    </recommendedName>
</protein>
<name>F8NKT7_SERL9</name>
<evidence type="ECO:0008006" key="3">
    <source>
        <dbReference type="Google" id="ProtNLM"/>
    </source>
</evidence>
<dbReference type="PRINTS" id="PR00081">
    <property type="entry name" value="GDHRDH"/>
</dbReference>
<dbReference type="EMBL" id="GL945430">
    <property type="protein sequence ID" value="EGO28806.1"/>
    <property type="molecule type" value="Genomic_DNA"/>
</dbReference>
<dbReference type="InterPro" id="IPR051468">
    <property type="entry name" value="Fungal_SecMetab_SDRs"/>
</dbReference>
<evidence type="ECO:0000256" key="1">
    <source>
        <dbReference type="ARBA" id="ARBA00006484"/>
    </source>
</evidence>
<dbReference type="GO" id="GO:0019748">
    <property type="term" value="P:secondary metabolic process"/>
    <property type="evidence" value="ECO:0007669"/>
    <property type="project" value="TreeGrafter"/>
</dbReference>
<dbReference type="OrthoDB" id="1933717at2759"/>
<dbReference type="PANTHER" id="PTHR43544:SF32">
    <property type="entry name" value="CHAIN DEHYDROGENASE, PUTATIVE (AFU_ORTHOLOGUE AFUA_5G01530)-RELATED"/>
    <property type="match status" value="1"/>
</dbReference>
<dbReference type="HOGENOM" id="CLU_010194_9_0_1"/>
<dbReference type="GeneID" id="18816264"/>
<dbReference type="Gene3D" id="3.40.50.720">
    <property type="entry name" value="NAD(P)-binding Rossmann-like Domain"/>
    <property type="match status" value="1"/>
</dbReference>
<dbReference type="GO" id="GO:0005737">
    <property type="term" value="C:cytoplasm"/>
    <property type="evidence" value="ECO:0007669"/>
    <property type="project" value="TreeGrafter"/>
</dbReference>
<comment type="similarity">
    <text evidence="1">Belongs to the short-chain dehydrogenases/reductases (SDR) family.</text>
</comment>
<dbReference type="KEGG" id="sla:SERLADRAFT_446205"/>
<gene>
    <name evidence="2" type="ORF">SERLADRAFT_446205</name>
</gene>
<sequence>MASPKIVLVTGGNNGIGYETVKALLQSDRAYHVLLGSRSLDKGKLAIDTLHQECPELTNTVEAVQVDLTSDESIEKAFEQVKASPGHIDVLINNAGAAYDGRFMDGKVSLRDCFTKAYEVNVAGTQVLTWTFMPLLLKSADPRLIFVAGLSQITAASEKYFPTPPQPAGWPKDIDFETIGYRCSKCALNMLMVDWNHKLKEDGVKVWGVGPGFLATNLGSKPEKVKAMGAGHPSIGGKILRKVVEGERDADVGKIVVEGGIAPF</sequence>
<proteinExistence type="inferred from homology"/>